<dbReference type="EC" id="1.-.-.-" evidence="4"/>
<dbReference type="PRINTS" id="PR00080">
    <property type="entry name" value="SDRFAMILY"/>
</dbReference>
<protein>
    <submittedName>
        <fullName evidence="4">SDR family oxidoreductase</fullName>
        <ecNumber evidence="4">1.-.-.-</ecNumber>
    </submittedName>
</protein>
<dbReference type="SUPFAM" id="SSF51735">
    <property type="entry name" value="NAD(P)-binding Rossmann-fold domains"/>
    <property type="match status" value="1"/>
</dbReference>
<dbReference type="InterPro" id="IPR036291">
    <property type="entry name" value="NAD(P)-bd_dom_sf"/>
</dbReference>
<dbReference type="FunFam" id="3.40.50.720:FF:000084">
    <property type="entry name" value="Short-chain dehydrogenase reductase"/>
    <property type="match status" value="1"/>
</dbReference>
<dbReference type="GO" id="GO:0006633">
    <property type="term" value="P:fatty acid biosynthetic process"/>
    <property type="evidence" value="ECO:0007669"/>
    <property type="project" value="TreeGrafter"/>
</dbReference>
<accession>A0A9Y2F9H2</accession>
<evidence type="ECO:0000256" key="2">
    <source>
        <dbReference type="ARBA" id="ARBA00023002"/>
    </source>
</evidence>
<dbReference type="EMBL" id="CP127221">
    <property type="protein sequence ID" value="WIW95996.1"/>
    <property type="molecule type" value="Genomic_DNA"/>
</dbReference>
<dbReference type="Pfam" id="PF00106">
    <property type="entry name" value="adh_short"/>
    <property type="match status" value="1"/>
</dbReference>
<keyword evidence="2 4" id="KW-0560">Oxidoreductase</keyword>
<dbReference type="Proteomes" id="UP001231445">
    <property type="component" value="Chromosome"/>
</dbReference>
<dbReference type="Gene3D" id="3.40.50.720">
    <property type="entry name" value="NAD(P)-binding Rossmann-like Domain"/>
    <property type="match status" value="1"/>
</dbReference>
<dbReference type="GO" id="GO:0048038">
    <property type="term" value="F:quinone binding"/>
    <property type="evidence" value="ECO:0007669"/>
    <property type="project" value="TreeGrafter"/>
</dbReference>
<dbReference type="RefSeq" id="WP_285976308.1">
    <property type="nucleotide sequence ID" value="NZ_CP127221.1"/>
</dbReference>
<organism evidence="4 5">
    <name type="scientific">Altererythrobacter rubellus</name>
    <dbReference type="NCBI Taxonomy" id="2173831"/>
    <lineage>
        <taxon>Bacteria</taxon>
        <taxon>Pseudomonadati</taxon>
        <taxon>Pseudomonadota</taxon>
        <taxon>Alphaproteobacteria</taxon>
        <taxon>Sphingomonadales</taxon>
        <taxon>Erythrobacteraceae</taxon>
        <taxon>Altererythrobacter</taxon>
    </lineage>
</organism>
<dbReference type="InterPro" id="IPR002347">
    <property type="entry name" value="SDR_fam"/>
</dbReference>
<evidence type="ECO:0000313" key="5">
    <source>
        <dbReference type="Proteomes" id="UP001231445"/>
    </source>
</evidence>
<dbReference type="PANTHER" id="PTHR42760">
    <property type="entry name" value="SHORT-CHAIN DEHYDROGENASES/REDUCTASES FAMILY MEMBER"/>
    <property type="match status" value="1"/>
</dbReference>
<dbReference type="AlphaFoldDB" id="A0A9Y2F9H2"/>
<dbReference type="PRINTS" id="PR00081">
    <property type="entry name" value="GDHRDH"/>
</dbReference>
<evidence type="ECO:0000256" key="3">
    <source>
        <dbReference type="RuleBase" id="RU000363"/>
    </source>
</evidence>
<comment type="similarity">
    <text evidence="1 3">Belongs to the short-chain dehydrogenases/reductases (SDR) family.</text>
</comment>
<dbReference type="PANTHER" id="PTHR42760:SF133">
    <property type="entry name" value="3-OXOACYL-[ACYL-CARRIER-PROTEIN] REDUCTASE"/>
    <property type="match status" value="1"/>
</dbReference>
<keyword evidence="5" id="KW-1185">Reference proteome</keyword>
<proteinExistence type="inferred from homology"/>
<evidence type="ECO:0000313" key="4">
    <source>
        <dbReference type="EMBL" id="WIW95996.1"/>
    </source>
</evidence>
<evidence type="ECO:0000256" key="1">
    <source>
        <dbReference type="ARBA" id="ARBA00006484"/>
    </source>
</evidence>
<dbReference type="KEGG" id="arue:QQX03_02500"/>
<dbReference type="GO" id="GO:0016616">
    <property type="term" value="F:oxidoreductase activity, acting on the CH-OH group of donors, NAD or NADP as acceptor"/>
    <property type="evidence" value="ECO:0007669"/>
    <property type="project" value="TreeGrafter"/>
</dbReference>
<sequence>MGGFSFDLSRRNALITGASSGLGARFGRLLAEAGAQVALGARRADRLQSLADEIGDRARAVQMDVMREADIIAGFDAAEEAFGGVVDTVVANAGIDGAGMATSMPEEEIERTLSVNLKGAILTAREGAKRMIANKVPNGRIVMIASITAFEPSPGLVAYSASKAGVIQAARSMAREWARTGISVNTISPGYIRTDINADWFDTEPGKRQMARFPRKRLMGEEGLDAALLMLCSDAAEYITGTDFVLDDGQTL</sequence>
<gene>
    <name evidence="4" type="ORF">QQX03_02500</name>
</gene>
<dbReference type="CDD" id="cd05233">
    <property type="entry name" value="SDR_c"/>
    <property type="match status" value="1"/>
</dbReference>
<reference evidence="4 5" key="1">
    <citation type="submission" date="2023-06" db="EMBL/GenBank/DDBJ databases">
        <title>Altererythrobacter rubellus NBRC 112769 genome.</title>
        <authorList>
            <person name="Zhang K."/>
        </authorList>
    </citation>
    <scope>NUCLEOTIDE SEQUENCE [LARGE SCALE GENOMIC DNA]</scope>
    <source>
        <strain evidence="4 5">NBRC 112769</strain>
    </source>
</reference>
<name>A0A9Y2F9H2_9SPHN</name>